<keyword evidence="1" id="KW-0175">Coiled coil</keyword>
<evidence type="ECO:0000256" key="2">
    <source>
        <dbReference type="SAM" id="MobiDB-lite"/>
    </source>
</evidence>
<reference evidence="3" key="2">
    <citation type="submission" date="2023-03" db="EMBL/GenBank/DDBJ databases">
        <authorList>
            <person name="Inwood S.N."/>
            <person name="Skelly J.G."/>
            <person name="Guhlin J."/>
            <person name="Harrop T.W.R."/>
            <person name="Goldson S.G."/>
            <person name="Dearden P.K."/>
        </authorList>
    </citation>
    <scope>NUCLEOTIDE SEQUENCE</scope>
    <source>
        <strain evidence="3">Irish</strain>
        <tissue evidence="3">Whole body</tissue>
    </source>
</reference>
<organism evidence="3 4">
    <name type="scientific">Microctonus aethiopoides</name>
    <dbReference type="NCBI Taxonomy" id="144406"/>
    <lineage>
        <taxon>Eukaryota</taxon>
        <taxon>Metazoa</taxon>
        <taxon>Ecdysozoa</taxon>
        <taxon>Arthropoda</taxon>
        <taxon>Hexapoda</taxon>
        <taxon>Insecta</taxon>
        <taxon>Pterygota</taxon>
        <taxon>Neoptera</taxon>
        <taxon>Endopterygota</taxon>
        <taxon>Hymenoptera</taxon>
        <taxon>Apocrita</taxon>
        <taxon>Ichneumonoidea</taxon>
        <taxon>Braconidae</taxon>
        <taxon>Euphorinae</taxon>
        <taxon>Microctonus</taxon>
    </lineage>
</organism>
<feature type="region of interest" description="Disordered" evidence="2">
    <location>
        <begin position="271"/>
        <end position="291"/>
    </location>
</feature>
<evidence type="ECO:0000313" key="4">
    <source>
        <dbReference type="Proteomes" id="UP001168990"/>
    </source>
</evidence>
<dbReference type="EMBL" id="JAQQBS010001424">
    <property type="protein sequence ID" value="KAK0159327.1"/>
    <property type="molecule type" value="Genomic_DNA"/>
</dbReference>
<keyword evidence="4" id="KW-1185">Reference proteome</keyword>
<name>A0AA39C7U1_9HYME</name>
<evidence type="ECO:0000313" key="3">
    <source>
        <dbReference type="EMBL" id="KAK0159327.1"/>
    </source>
</evidence>
<dbReference type="Proteomes" id="UP001168990">
    <property type="component" value="Unassembled WGS sequence"/>
</dbReference>
<feature type="compositionally biased region" description="Basic and acidic residues" evidence="2">
    <location>
        <begin position="281"/>
        <end position="291"/>
    </location>
</feature>
<sequence length="291" mass="33544">MSRPILSRPRTRVYGCNYDKGESYYKPMVDHLDRKYSGRPLFPEPRSSFADEVAARRSDIGCRDLSGPRTFARDLDLEYESPRPRTQAPNSHHGSGLHHEDDEDTVYDIRGQRTNRRNMAETFGSEVAATTRRFKAQAASISYDAENYTDLRRSVQQQQQRRHQDIEEKFVENARTAMEDADAAFKRRSKLITESDGERNAAMTRWAKLPDLDTEININAATRAKQTKARLENLESEMEEMAERQAKRERRAAALRAFVDENSSTDDFTIEKSSKKVAIRSTERADKHVTF</sequence>
<feature type="coiled-coil region" evidence="1">
    <location>
        <begin position="217"/>
        <end position="251"/>
    </location>
</feature>
<protein>
    <submittedName>
        <fullName evidence="3">Uncharacterized protein</fullName>
    </submittedName>
</protein>
<dbReference type="AlphaFoldDB" id="A0AA39C7U1"/>
<comment type="caution">
    <text evidence="3">The sequence shown here is derived from an EMBL/GenBank/DDBJ whole genome shotgun (WGS) entry which is preliminary data.</text>
</comment>
<evidence type="ECO:0000256" key="1">
    <source>
        <dbReference type="SAM" id="Coils"/>
    </source>
</evidence>
<proteinExistence type="predicted"/>
<reference evidence="3" key="1">
    <citation type="journal article" date="2023" name="bioRxiv">
        <title>Scaffold-level genome assemblies of two parasitoid biocontrol wasps reveal the parthenogenesis mechanism and an associated novel virus.</title>
        <authorList>
            <person name="Inwood S."/>
            <person name="Skelly J."/>
            <person name="Guhlin J."/>
            <person name="Harrop T."/>
            <person name="Goldson S."/>
            <person name="Dearden P."/>
        </authorList>
    </citation>
    <scope>NUCLEOTIDE SEQUENCE</scope>
    <source>
        <strain evidence="3">Irish</strain>
        <tissue evidence="3">Whole body</tissue>
    </source>
</reference>
<feature type="region of interest" description="Disordered" evidence="2">
    <location>
        <begin position="80"/>
        <end position="104"/>
    </location>
</feature>
<accession>A0AA39C7U1</accession>
<gene>
    <name evidence="3" type="ORF">PV328_010217</name>
</gene>